<dbReference type="OrthoDB" id="27073at2759"/>
<comment type="similarity">
    <text evidence="1">Belongs to the cullin family.</text>
</comment>
<keyword evidence="5 10" id="KW-0547">Nucleotide-binding</keyword>
<dbReference type="AlphaFoldDB" id="A0A1E5V1C2"/>
<keyword evidence="13" id="KW-0675">Receptor</keyword>
<dbReference type="GO" id="GO:0006511">
    <property type="term" value="P:ubiquitin-dependent protein catabolic process"/>
    <property type="evidence" value="ECO:0007669"/>
    <property type="project" value="InterPro"/>
</dbReference>
<dbReference type="PANTHER" id="PTHR45707:SF80">
    <property type="entry name" value="PROTEIN KINASE DOMAIN-CONTAINING PROTEIN"/>
    <property type="match status" value="1"/>
</dbReference>
<organism evidence="13 14">
    <name type="scientific">Dichanthelium oligosanthes</name>
    <dbReference type="NCBI Taxonomy" id="888268"/>
    <lineage>
        <taxon>Eukaryota</taxon>
        <taxon>Viridiplantae</taxon>
        <taxon>Streptophyta</taxon>
        <taxon>Embryophyta</taxon>
        <taxon>Tracheophyta</taxon>
        <taxon>Spermatophyta</taxon>
        <taxon>Magnoliopsida</taxon>
        <taxon>Liliopsida</taxon>
        <taxon>Poales</taxon>
        <taxon>Poaceae</taxon>
        <taxon>PACMAD clade</taxon>
        <taxon>Panicoideae</taxon>
        <taxon>Panicodae</taxon>
        <taxon>Paniceae</taxon>
        <taxon>Dichantheliinae</taxon>
        <taxon>Dichanthelium</taxon>
    </lineage>
</organism>
<dbReference type="SUPFAM" id="SSF74788">
    <property type="entry name" value="Cullin repeat-like"/>
    <property type="match status" value="1"/>
</dbReference>
<dbReference type="PROSITE" id="PS00107">
    <property type="entry name" value="PROTEIN_KINASE_ATP"/>
    <property type="match status" value="1"/>
</dbReference>
<evidence type="ECO:0000256" key="10">
    <source>
        <dbReference type="PROSITE-ProRule" id="PRU10141"/>
    </source>
</evidence>
<accession>A0A1E5V1C2</accession>
<feature type="binding site" evidence="10">
    <location>
        <position position="66"/>
    </location>
    <ligand>
        <name>ATP</name>
        <dbReference type="ChEBI" id="CHEBI:30616"/>
    </ligand>
</feature>
<evidence type="ECO:0000313" key="13">
    <source>
        <dbReference type="EMBL" id="OEL18921.1"/>
    </source>
</evidence>
<keyword evidence="4" id="KW-0808">Transferase</keyword>
<keyword evidence="14" id="KW-1185">Reference proteome</keyword>
<dbReference type="PROSITE" id="PS00108">
    <property type="entry name" value="PROTEIN_KINASE_ST"/>
    <property type="match status" value="1"/>
</dbReference>
<reference evidence="13 14" key="1">
    <citation type="submission" date="2016-09" db="EMBL/GenBank/DDBJ databases">
        <title>The draft genome of Dichanthelium oligosanthes: A C3 panicoid grass species.</title>
        <authorList>
            <person name="Studer A.J."/>
            <person name="Schnable J.C."/>
            <person name="Brutnell T.P."/>
        </authorList>
    </citation>
    <scope>NUCLEOTIDE SEQUENCE [LARGE SCALE GENOMIC DNA]</scope>
    <source>
        <strain evidence="14">cv. Kellogg 1175</strain>
        <tissue evidence="13">Leaf</tissue>
    </source>
</reference>
<dbReference type="InterPro" id="IPR001373">
    <property type="entry name" value="Cullin_N"/>
</dbReference>
<evidence type="ECO:0000256" key="4">
    <source>
        <dbReference type="ARBA" id="ARBA00022679"/>
    </source>
</evidence>
<dbReference type="Pfam" id="PF00888">
    <property type="entry name" value="Cullin"/>
    <property type="match status" value="1"/>
</dbReference>
<dbReference type="GO" id="GO:0005524">
    <property type="term" value="F:ATP binding"/>
    <property type="evidence" value="ECO:0007669"/>
    <property type="project" value="UniProtKB-UniRule"/>
</dbReference>
<evidence type="ECO:0000256" key="7">
    <source>
        <dbReference type="ARBA" id="ARBA00022840"/>
    </source>
</evidence>
<dbReference type="SUPFAM" id="SSF56112">
    <property type="entry name" value="Protein kinase-like (PK-like)"/>
    <property type="match status" value="1"/>
</dbReference>
<dbReference type="Pfam" id="PF00069">
    <property type="entry name" value="Pkinase"/>
    <property type="match status" value="1"/>
</dbReference>
<dbReference type="Gene3D" id="1.10.510.10">
    <property type="entry name" value="Transferase(Phosphotransferase) domain 1"/>
    <property type="match status" value="1"/>
</dbReference>
<evidence type="ECO:0000256" key="8">
    <source>
        <dbReference type="ARBA" id="ARBA00047899"/>
    </source>
</evidence>
<evidence type="ECO:0000256" key="11">
    <source>
        <dbReference type="RuleBase" id="RU000304"/>
    </source>
</evidence>
<evidence type="ECO:0000313" key="14">
    <source>
        <dbReference type="Proteomes" id="UP000095767"/>
    </source>
</evidence>
<evidence type="ECO:0000256" key="5">
    <source>
        <dbReference type="ARBA" id="ARBA00022741"/>
    </source>
</evidence>
<gene>
    <name evidence="13" type="ORF">BAE44_0020061</name>
</gene>
<dbReference type="Proteomes" id="UP000095767">
    <property type="component" value="Unassembled WGS sequence"/>
</dbReference>
<evidence type="ECO:0000256" key="6">
    <source>
        <dbReference type="ARBA" id="ARBA00022777"/>
    </source>
</evidence>
<dbReference type="EC" id="2.7.11.1" evidence="2"/>
<dbReference type="EMBL" id="LWDX02055195">
    <property type="protein sequence ID" value="OEL18921.1"/>
    <property type="molecule type" value="Genomic_DNA"/>
</dbReference>
<comment type="similarity">
    <text evidence="11">Belongs to the protein kinase superfamily.</text>
</comment>
<keyword evidence="6 13" id="KW-0418">Kinase</keyword>
<dbReference type="Gene3D" id="1.20.1310.10">
    <property type="entry name" value="Cullin Repeats"/>
    <property type="match status" value="1"/>
</dbReference>
<comment type="caution">
    <text evidence="13">The sequence shown here is derived from an EMBL/GenBank/DDBJ whole genome shotgun (WGS) entry which is preliminary data.</text>
</comment>
<evidence type="ECO:0000256" key="3">
    <source>
        <dbReference type="ARBA" id="ARBA00022527"/>
    </source>
</evidence>
<comment type="catalytic activity">
    <reaction evidence="8">
        <text>L-threonyl-[protein] + ATP = O-phospho-L-threonyl-[protein] + ADP + H(+)</text>
        <dbReference type="Rhea" id="RHEA:46608"/>
        <dbReference type="Rhea" id="RHEA-COMP:11060"/>
        <dbReference type="Rhea" id="RHEA-COMP:11605"/>
        <dbReference type="ChEBI" id="CHEBI:15378"/>
        <dbReference type="ChEBI" id="CHEBI:30013"/>
        <dbReference type="ChEBI" id="CHEBI:30616"/>
        <dbReference type="ChEBI" id="CHEBI:61977"/>
        <dbReference type="ChEBI" id="CHEBI:456216"/>
        <dbReference type="EC" id="2.7.11.1"/>
    </reaction>
</comment>
<feature type="domain" description="Protein kinase" evidence="12">
    <location>
        <begin position="38"/>
        <end position="282"/>
    </location>
</feature>
<dbReference type="InterPro" id="IPR017441">
    <property type="entry name" value="Protein_kinase_ATP_BS"/>
</dbReference>
<dbReference type="PROSITE" id="PS50011">
    <property type="entry name" value="PROTEIN_KINASE_DOM"/>
    <property type="match status" value="1"/>
</dbReference>
<dbReference type="PANTHER" id="PTHR45707">
    <property type="entry name" value="C2 CALCIUM/LIPID-BINDING PLANT PHOSPHORIBOSYLTRANSFERASE FAMILY PROTEIN"/>
    <property type="match status" value="1"/>
</dbReference>
<dbReference type="GO" id="GO:0004674">
    <property type="term" value="F:protein serine/threonine kinase activity"/>
    <property type="evidence" value="ECO:0007669"/>
    <property type="project" value="UniProtKB-KW"/>
</dbReference>
<dbReference type="InterPro" id="IPR016159">
    <property type="entry name" value="Cullin_repeat-like_dom_sf"/>
</dbReference>
<dbReference type="InterPro" id="IPR000719">
    <property type="entry name" value="Prot_kinase_dom"/>
</dbReference>
<evidence type="ECO:0000256" key="2">
    <source>
        <dbReference type="ARBA" id="ARBA00012513"/>
    </source>
</evidence>
<proteinExistence type="inferred from homology"/>
<dbReference type="SMART" id="SM00220">
    <property type="entry name" value="S_TKc"/>
    <property type="match status" value="1"/>
</dbReference>
<dbReference type="InterPro" id="IPR011009">
    <property type="entry name" value="Kinase-like_dom_sf"/>
</dbReference>
<dbReference type="InterPro" id="IPR008271">
    <property type="entry name" value="Ser/Thr_kinase_AS"/>
</dbReference>
<evidence type="ECO:0000256" key="9">
    <source>
        <dbReference type="ARBA" id="ARBA00048679"/>
    </source>
</evidence>
<dbReference type="FunFam" id="1.10.510.10:FF:001023">
    <property type="entry name" value="Os07g0541700 protein"/>
    <property type="match status" value="1"/>
</dbReference>
<evidence type="ECO:0000259" key="12">
    <source>
        <dbReference type="PROSITE" id="PS50011"/>
    </source>
</evidence>
<name>A0A1E5V1C2_9POAL</name>
<protein>
    <recommendedName>
        <fullName evidence="2">non-specific serine/threonine protein kinase</fullName>
        <ecNumber evidence="2">2.7.11.1</ecNumber>
    </recommendedName>
</protein>
<dbReference type="STRING" id="888268.A0A1E5V1C2"/>
<comment type="catalytic activity">
    <reaction evidence="9">
        <text>L-seryl-[protein] + ATP = O-phospho-L-seryl-[protein] + ADP + H(+)</text>
        <dbReference type="Rhea" id="RHEA:17989"/>
        <dbReference type="Rhea" id="RHEA-COMP:9863"/>
        <dbReference type="Rhea" id="RHEA-COMP:11604"/>
        <dbReference type="ChEBI" id="CHEBI:15378"/>
        <dbReference type="ChEBI" id="CHEBI:29999"/>
        <dbReference type="ChEBI" id="CHEBI:30616"/>
        <dbReference type="ChEBI" id="CHEBI:83421"/>
        <dbReference type="ChEBI" id="CHEBI:456216"/>
        <dbReference type="EC" id="2.7.11.1"/>
    </reaction>
</comment>
<dbReference type="GO" id="GO:0031625">
    <property type="term" value="F:ubiquitin protein ligase binding"/>
    <property type="evidence" value="ECO:0007669"/>
    <property type="project" value="InterPro"/>
</dbReference>
<sequence length="483" mass="54667">MDCQVVTTKRELECILFDESAEAKVLSLSLLKCITDNFSDNLEIGRGGFAVVYKGLLGNVPVAVKKLSKIDEEKFSGEYDGKPVMADICERLLCFEYLPNGSLDEYIKDAPLVWRKHYQIIKGVCEGLRYLHEKQIVHSDLKPANILLDNDMVAKITDFGISRCFDGKQTHAITKNVIFSPGYAAPEVFNGKFSFKSDIYSLGVIIIEILTADKGYPVAEDVLEHWGHKEEESQKEHQLEVEQIRVCTEVGRSCLQYDPVKRPSAQCIIDILEQTESKVPSIETGKRRLPFRRHTTMNPITVAKALKAVTQAICLFYDSEERSYQYEQLYSYGYDLVLNKKGEELYLAVVETMSSEVQSLCRPLDAAPADSVSFLQELLAKWNQHVQAVTRTRDILMYMERTLIPRSRKKPIKELGLCVWRDHMARSEKIRPRVIESVNRQRGGEGELVAGVNKMLTELGAEVMDVPCLFFRDGAGELHVAGP</sequence>
<keyword evidence="3 11" id="KW-0723">Serine/threonine-protein kinase</keyword>
<evidence type="ECO:0000256" key="1">
    <source>
        <dbReference type="ARBA" id="ARBA00006019"/>
    </source>
</evidence>
<keyword evidence="7 10" id="KW-0067">ATP-binding</keyword>